<proteinExistence type="predicted"/>
<reference evidence="1 2" key="1">
    <citation type="submission" date="2017-05" db="EMBL/GenBank/DDBJ databases">
        <authorList>
            <person name="Song R."/>
            <person name="Chenine A.L."/>
            <person name="Ruprecht R.M."/>
        </authorList>
    </citation>
    <scope>NUCLEOTIDE SEQUENCE [LARGE SCALE GENOMIC DNA]</scope>
    <source>
        <strain evidence="1 2">CECT 8898</strain>
    </source>
</reference>
<dbReference type="EMBL" id="FXYF01000007">
    <property type="protein sequence ID" value="SMX43540.1"/>
    <property type="molecule type" value="Genomic_DNA"/>
</dbReference>
<dbReference type="RefSeq" id="WP_094021669.1">
    <property type="nucleotide sequence ID" value="NZ_FXYF01000007.1"/>
</dbReference>
<keyword evidence="2" id="KW-1185">Reference proteome</keyword>
<evidence type="ECO:0000313" key="2">
    <source>
        <dbReference type="Proteomes" id="UP000207598"/>
    </source>
</evidence>
<dbReference type="AlphaFoldDB" id="A0A238KLG4"/>
<name>A0A238KLG4_9RHOB</name>
<dbReference type="Proteomes" id="UP000207598">
    <property type="component" value="Unassembled WGS sequence"/>
</dbReference>
<accession>A0A238KLG4</accession>
<protein>
    <submittedName>
        <fullName evidence="1">Uncharacterized protein</fullName>
    </submittedName>
</protein>
<organism evidence="1 2">
    <name type="scientific">Maliponia aquimaris</name>
    <dbReference type="NCBI Taxonomy" id="1673631"/>
    <lineage>
        <taxon>Bacteria</taxon>
        <taxon>Pseudomonadati</taxon>
        <taxon>Pseudomonadota</taxon>
        <taxon>Alphaproteobacteria</taxon>
        <taxon>Rhodobacterales</taxon>
        <taxon>Paracoccaceae</taxon>
        <taxon>Maliponia</taxon>
    </lineage>
</organism>
<sequence>MFTPFDTAHLTHAAARHVAADTATREANCQRRAAWLAFVARVFAGAPRHVAVAKPVTTRA</sequence>
<gene>
    <name evidence="1" type="ORF">MAA8898_02851</name>
</gene>
<evidence type="ECO:0000313" key="1">
    <source>
        <dbReference type="EMBL" id="SMX43540.1"/>
    </source>
</evidence>